<evidence type="ECO:0000313" key="9">
    <source>
        <dbReference type="EMBL" id="TXN38256.1"/>
    </source>
</evidence>
<protein>
    <submittedName>
        <fullName evidence="9">Alanine:cation symporter family protein</fullName>
    </submittedName>
</protein>
<dbReference type="InterPro" id="IPR001463">
    <property type="entry name" value="Na/Ala_symport"/>
</dbReference>
<keyword evidence="4" id="KW-1003">Cell membrane</keyword>
<evidence type="ECO:0000313" key="10">
    <source>
        <dbReference type="Proteomes" id="UP000321456"/>
    </source>
</evidence>
<dbReference type="GO" id="GO:0005283">
    <property type="term" value="F:amino acid:sodium symporter activity"/>
    <property type="evidence" value="ECO:0007669"/>
    <property type="project" value="InterPro"/>
</dbReference>
<comment type="subcellular location">
    <subcellularLocation>
        <location evidence="1">Cell membrane</location>
        <topology evidence="1">Multi-pass membrane protein</topology>
    </subcellularLocation>
</comment>
<evidence type="ECO:0000256" key="6">
    <source>
        <dbReference type="ARBA" id="ARBA00022989"/>
    </source>
</evidence>
<dbReference type="EMBL" id="VRUR01000001">
    <property type="protein sequence ID" value="TXN38256.1"/>
    <property type="molecule type" value="Genomic_DNA"/>
</dbReference>
<dbReference type="PANTHER" id="PTHR30330:SF3">
    <property type="entry name" value="TRANSCRIPTIONAL REGULATOR, LRP FAMILY"/>
    <property type="match status" value="1"/>
</dbReference>
<proteinExistence type="inferred from homology"/>
<evidence type="ECO:0000256" key="1">
    <source>
        <dbReference type="ARBA" id="ARBA00004651"/>
    </source>
</evidence>
<sequence>MAAVCLFAFFTILSWSYYGLRAWKYLFGQGKLTDLTYKLLFLVFTVLAAAITMDVVIKFSDAMILALVFPNIIGLLMLFPNVKNEFTKYIALLSKR</sequence>
<evidence type="ECO:0000256" key="5">
    <source>
        <dbReference type="ARBA" id="ARBA00022692"/>
    </source>
</evidence>
<feature type="transmembrane region" description="Helical" evidence="8">
    <location>
        <begin position="64"/>
        <end position="82"/>
    </location>
</feature>
<evidence type="ECO:0000256" key="3">
    <source>
        <dbReference type="ARBA" id="ARBA00022448"/>
    </source>
</evidence>
<feature type="transmembrane region" description="Helical" evidence="8">
    <location>
        <begin position="37"/>
        <end position="57"/>
    </location>
</feature>
<comment type="similarity">
    <text evidence="2">Belongs to the alanine or glycine:cation symporter (AGCS) (TC 2.A.25) family.</text>
</comment>
<dbReference type="PANTHER" id="PTHR30330">
    <property type="entry name" value="AGSS FAMILY TRANSPORTER, SODIUM-ALANINE"/>
    <property type="match status" value="1"/>
</dbReference>
<keyword evidence="7 8" id="KW-0472">Membrane</keyword>
<keyword evidence="3" id="KW-0813">Transport</keyword>
<evidence type="ECO:0000256" key="8">
    <source>
        <dbReference type="SAM" id="Phobius"/>
    </source>
</evidence>
<keyword evidence="5 8" id="KW-0812">Transmembrane</keyword>
<keyword evidence="6 8" id="KW-1133">Transmembrane helix</keyword>
<dbReference type="Proteomes" id="UP000321456">
    <property type="component" value="Unassembled WGS sequence"/>
</dbReference>
<comment type="caution">
    <text evidence="9">The sequence shown here is derived from an EMBL/GenBank/DDBJ whole genome shotgun (WGS) entry which is preliminary data.</text>
</comment>
<gene>
    <name evidence="9" type="ORF">FVB32_08165</name>
</gene>
<dbReference type="Pfam" id="PF01235">
    <property type="entry name" value="Na_Ala_symp"/>
    <property type="match status" value="1"/>
</dbReference>
<dbReference type="AlphaFoldDB" id="A0A5C8VA20"/>
<organism evidence="9 10">
    <name type="scientific">Flagellimonas hymeniacidonis</name>
    <dbReference type="NCBI Taxonomy" id="2603628"/>
    <lineage>
        <taxon>Bacteria</taxon>
        <taxon>Pseudomonadati</taxon>
        <taxon>Bacteroidota</taxon>
        <taxon>Flavobacteriia</taxon>
        <taxon>Flavobacteriales</taxon>
        <taxon>Flavobacteriaceae</taxon>
        <taxon>Flagellimonas</taxon>
    </lineage>
</organism>
<dbReference type="GO" id="GO:0005886">
    <property type="term" value="C:plasma membrane"/>
    <property type="evidence" value="ECO:0007669"/>
    <property type="project" value="UniProtKB-SubCell"/>
</dbReference>
<evidence type="ECO:0000256" key="2">
    <source>
        <dbReference type="ARBA" id="ARBA00009261"/>
    </source>
</evidence>
<accession>A0A5C8VA20</accession>
<keyword evidence="10" id="KW-1185">Reference proteome</keyword>
<evidence type="ECO:0000256" key="4">
    <source>
        <dbReference type="ARBA" id="ARBA00022475"/>
    </source>
</evidence>
<reference evidence="9 10" key="1">
    <citation type="submission" date="2019-08" db="EMBL/GenBank/DDBJ databases">
        <title>Professor.</title>
        <authorList>
            <person name="Park J.S."/>
        </authorList>
    </citation>
    <scope>NUCLEOTIDE SEQUENCE [LARGE SCALE GENOMIC DNA]</scope>
    <source>
        <strain evidence="9 10">176CP5-101</strain>
    </source>
</reference>
<name>A0A5C8VA20_9FLAO</name>
<evidence type="ECO:0000256" key="7">
    <source>
        <dbReference type="ARBA" id="ARBA00023136"/>
    </source>
</evidence>